<feature type="domain" description="Aminoglycoside phosphotransferase" evidence="1">
    <location>
        <begin position="63"/>
        <end position="298"/>
    </location>
</feature>
<reference evidence="2 3" key="1">
    <citation type="journal article" date="2013" name="BMC Genomics">
        <title>The genome and transcriptome of the pine saprophyte Ophiostoma piceae, and a comparison with the bark beetle-associated pine pathogen Grosmannia clavigera.</title>
        <authorList>
            <person name="Haridas S."/>
            <person name="Wang Y."/>
            <person name="Lim L."/>
            <person name="Massoumi Alamouti S."/>
            <person name="Jackman S."/>
            <person name="Docking R."/>
            <person name="Robertson G."/>
            <person name="Birol I."/>
            <person name="Bohlmann J."/>
            <person name="Breuil C."/>
        </authorList>
    </citation>
    <scope>NUCLEOTIDE SEQUENCE [LARGE SCALE GENOMIC DNA]</scope>
    <source>
        <strain evidence="2 3">UAMH 11346</strain>
    </source>
</reference>
<dbReference type="PANTHER" id="PTHR21310:SF15">
    <property type="entry name" value="AMINOGLYCOSIDE PHOSPHOTRANSFERASE DOMAIN-CONTAINING PROTEIN"/>
    <property type="match status" value="1"/>
</dbReference>
<dbReference type="PANTHER" id="PTHR21310">
    <property type="entry name" value="AMINOGLYCOSIDE PHOSPHOTRANSFERASE-RELATED-RELATED"/>
    <property type="match status" value="1"/>
</dbReference>
<gene>
    <name evidence="2" type="ORF">F503_04872</name>
</gene>
<name>S3BRV2_OPHP1</name>
<dbReference type="InterPro" id="IPR011009">
    <property type="entry name" value="Kinase-like_dom_sf"/>
</dbReference>
<organism evidence="2 3">
    <name type="scientific">Ophiostoma piceae (strain UAMH 11346)</name>
    <name type="common">Sap stain fungus</name>
    <dbReference type="NCBI Taxonomy" id="1262450"/>
    <lineage>
        <taxon>Eukaryota</taxon>
        <taxon>Fungi</taxon>
        <taxon>Dikarya</taxon>
        <taxon>Ascomycota</taxon>
        <taxon>Pezizomycotina</taxon>
        <taxon>Sordariomycetes</taxon>
        <taxon>Sordariomycetidae</taxon>
        <taxon>Ophiostomatales</taxon>
        <taxon>Ophiostomataceae</taxon>
        <taxon>Ophiostoma</taxon>
    </lineage>
</organism>
<dbReference type="Pfam" id="PF01636">
    <property type="entry name" value="APH"/>
    <property type="match status" value="1"/>
</dbReference>
<evidence type="ECO:0000313" key="2">
    <source>
        <dbReference type="EMBL" id="EPE04024.1"/>
    </source>
</evidence>
<dbReference type="HOGENOM" id="CLU_053876_2_0_1"/>
<dbReference type="InterPro" id="IPR051678">
    <property type="entry name" value="AGP_Transferase"/>
</dbReference>
<dbReference type="Gene3D" id="3.90.1200.10">
    <property type="match status" value="1"/>
</dbReference>
<evidence type="ECO:0000259" key="1">
    <source>
        <dbReference type="Pfam" id="PF01636"/>
    </source>
</evidence>
<dbReference type="Proteomes" id="UP000016923">
    <property type="component" value="Unassembled WGS sequence"/>
</dbReference>
<dbReference type="EMBL" id="KE148163">
    <property type="protein sequence ID" value="EPE04024.1"/>
    <property type="molecule type" value="Genomic_DNA"/>
</dbReference>
<protein>
    <recommendedName>
        <fullName evidence="1">Aminoglycoside phosphotransferase domain-containing protein</fullName>
    </recommendedName>
</protein>
<accession>S3BRV2</accession>
<dbReference type="Gene3D" id="3.30.200.20">
    <property type="entry name" value="Phosphorylase Kinase, domain 1"/>
    <property type="match status" value="1"/>
</dbReference>
<keyword evidence="3" id="KW-1185">Reference proteome</keyword>
<dbReference type="OrthoDB" id="10003767at2759"/>
<dbReference type="SUPFAM" id="SSF56112">
    <property type="entry name" value="Protein kinase-like (PK-like)"/>
    <property type="match status" value="1"/>
</dbReference>
<dbReference type="InterPro" id="IPR002575">
    <property type="entry name" value="Aminoglycoside_PTrfase"/>
</dbReference>
<dbReference type="STRING" id="1262450.S3BRV2"/>
<evidence type="ECO:0000313" key="3">
    <source>
        <dbReference type="Proteomes" id="UP000016923"/>
    </source>
</evidence>
<sequence length="407" mass="45786">MGPPSQHWTGFAGLDTESEKFKLIQQIFSAAKFDYLAAQAVEARRRTLPDLPSDVVCHVNRTLFAAGFQNVVLELAFSDGQYWVARVPYRKFKKWERQSLLSEIATMKIVSEKTAVPVAQVFAFNLCTTPEDQPFGYPYVLMECLPGSSLPGPLPLVVPEEHHAKVALQLATCLFDLSRLTYSRIGRLWCGPQADQSPEIIGMAWHAKPGPLATSLEYFYNHRQDQNREVVAAHPDDPDWRTACWVLKSSLTHIALGDRVHGPFPLCHLDLHRGNMMFDDEYNLTGIIDWANAQAAPLEQLSVCMELMTFPAKKPEENAPIVNFKRLVVSYLSKLEQERKEEIPADSKDITSLSTYLASSSAEIVLRQYIATPRNSLAVGKRVAKLIYGEAVSWEQLREVYGGKTLF</sequence>
<dbReference type="VEuPathDB" id="FungiDB:F503_04872"/>
<proteinExistence type="predicted"/>
<dbReference type="AlphaFoldDB" id="S3BRV2"/>
<dbReference type="eggNOG" id="ENOG502SI0S">
    <property type="taxonomic scope" value="Eukaryota"/>
</dbReference>
<dbReference type="OMA" id="WIARIPY"/>